<dbReference type="InterPro" id="IPR000634">
    <property type="entry name" value="Ser/Thr_deHydtase_PyrdxlP-BS"/>
</dbReference>
<evidence type="ECO:0000256" key="10">
    <source>
        <dbReference type="ARBA" id="ARBA00042605"/>
    </source>
</evidence>
<comment type="cofactor">
    <cofactor evidence="2">
        <name>pyridoxal 5'-phosphate</name>
        <dbReference type="ChEBI" id="CHEBI:597326"/>
    </cofactor>
</comment>
<evidence type="ECO:0000259" key="12">
    <source>
        <dbReference type="Pfam" id="PF00291"/>
    </source>
</evidence>
<dbReference type="InterPro" id="IPR001926">
    <property type="entry name" value="TrpB-like_PALP"/>
</dbReference>
<evidence type="ECO:0000256" key="8">
    <source>
        <dbReference type="ARBA" id="ARBA00023239"/>
    </source>
</evidence>
<accession>A0AAV7LLB2</accession>
<evidence type="ECO:0000313" key="13">
    <source>
        <dbReference type="EMBL" id="KAJ1092386.1"/>
    </source>
</evidence>
<dbReference type="EMBL" id="JANPWB010000015">
    <property type="protein sequence ID" value="KAJ1092386.1"/>
    <property type="molecule type" value="Genomic_DNA"/>
</dbReference>
<proteinExistence type="inferred from homology"/>
<dbReference type="Proteomes" id="UP001066276">
    <property type="component" value="Chromosome 11"/>
</dbReference>
<dbReference type="GO" id="GO:0006629">
    <property type="term" value="P:lipid metabolic process"/>
    <property type="evidence" value="ECO:0007669"/>
    <property type="project" value="UniProtKB-KW"/>
</dbReference>
<dbReference type="GO" id="GO:0004794">
    <property type="term" value="F:threonine deaminase activity"/>
    <property type="evidence" value="ECO:0007669"/>
    <property type="project" value="UniProtKB-EC"/>
</dbReference>
<evidence type="ECO:0000313" key="14">
    <source>
        <dbReference type="Proteomes" id="UP001066276"/>
    </source>
</evidence>
<comment type="catalytic activity">
    <reaction evidence="11">
        <text>L-serine = pyruvate + NH4(+)</text>
        <dbReference type="Rhea" id="RHEA:19169"/>
        <dbReference type="ChEBI" id="CHEBI:15361"/>
        <dbReference type="ChEBI" id="CHEBI:28938"/>
        <dbReference type="ChEBI" id="CHEBI:33384"/>
        <dbReference type="EC" id="4.3.1.17"/>
    </reaction>
</comment>
<keyword evidence="8" id="KW-0456">Lyase</keyword>
<dbReference type="InterPro" id="IPR050147">
    <property type="entry name" value="Ser/Thr_Dehydratase"/>
</dbReference>
<keyword evidence="7" id="KW-0443">Lipid metabolism</keyword>
<dbReference type="EC" id="4.3.1.17" evidence="4"/>
<dbReference type="Pfam" id="PF00291">
    <property type="entry name" value="PALP"/>
    <property type="match status" value="1"/>
</dbReference>
<evidence type="ECO:0000256" key="1">
    <source>
        <dbReference type="ARBA" id="ARBA00001274"/>
    </source>
</evidence>
<evidence type="ECO:0000256" key="6">
    <source>
        <dbReference type="ARBA" id="ARBA00022898"/>
    </source>
</evidence>
<dbReference type="GO" id="GO:0003941">
    <property type="term" value="F:L-serine ammonia-lyase activity"/>
    <property type="evidence" value="ECO:0007669"/>
    <property type="project" value="UniProtKB-EC"/>
</dbReference>
<gene>
    <name evidence="13" type="ORF">NDU88_005496</name>
</gene>
<dbReference type="PANTHER" id="PTHR48078:SF16">
    <property type="entry name" value="SERINE DEHYDRATASE-LIKE"/>
    <property type="match status" value="1"/>
</dbReference>
<evidence type="ECO:0000256" key="11">
    <source>
        <dbReference type="ARBA" id="ARBA00049406"/>
    </source>
</evidence>
<reference evidence="13" key="1">
    <citation type="journal article" date="2022" name="bioRxiv">
        <title>Sequencing and chromosome-scale assembly of the giantPleurodeles waltlgenome.</title>
        <authorList>
            <person name="Brown T."/>
            <person name="Elewa A."/>
            <person name="Iarovenko S."/>
            <person name="Subramanian E."/>
            <person name="Araus A.J."/>
            <person name="Petzold A."/>
            <person name="Susuki M."/>
            <person name="Suzuki K.-i.T."/>
            <person name="Hayashi T."/>
            <person name="Toyoda A."/>
            <person name="Oliveira C."/>
            <person name="Osipova E."/>
            <person name="Leigh N.D."/>
            <person name="Simon A."/>
            <person name="Yun M.H."/>
        </authorList>
    </citation>
    <scope>NUCLEOTIDE SEQUENCE</scope>
    <source>
        <strain evidence="13">20211129_DDA</strain>
        <tissue evidence="13">Liver</tissue>
    </source>
</reference>
<evidence type="ECO:0000256" key="4">
    <source>
        <dbReference type="ARBA" id="ARBA00012093"/>
    </source>
</evidence>
<dbReference type="InterPro" id="IPR036052">
    <property type="entry name" value="TrpB-like_PALP_sf"/>
</dbReference>
<protein>
    <recommendedName>
        <fullName evidence="9">L-serine deaminase</fullName>
        <ecNumber evidence="4">4.3.1.17</ecNumber>
        <ecNumber evidence="5">4.3.1.19</ecNumber>
    </recommendedName>
    <alternativeName>
        <fullName evidence="10">L-threonine dehydratase</fullName>
    </alternativeName>
</protein>
<evidence type="ECO:0000256" key="3">
    <source>
        <dbReference type="ARBA" id="ARBA00010869"/>
    </source>
</evidence>
<dbReference type="SUPFAM" id="SSF53686">
    <property type="entry name" value="Tryptophan synthase beta subunit-like PLP-dependent enzymes"/>
    <property type="match status" value="1"/>
</dbReference>
<dbReference type="GO" id="GO:0006565">
    <property type="term" value="P:L-serine catabolic process"/>
    <property type="evidence" value="ECO:0007669"/>
    <property type="project" value="TreeGrafter"/>
</dbReference>
<dbReference type="PANTHER" id="PTHR48078">
    <property type="entry name" value="THREONINE DEHYDRATASE, MITOCHONDRIAL-RELATED"/>
    <property type="match status" value="1"/>
</dbReference>
<comment type="caution">
    <text evidence="13">The sequence shown here is derived from an EMBL/GenBank/DDBJ whole genome shotgun (WGS) entry which is preliminary data.</text>
</comment>
<dbReference type="GO" id="GO:0006567">
    <property type="term" value="P:L-threonine catabolic process"/>
    <property type="evidence" value="ECO:0007669"/>
    <property type="project" value="TreeGrafter"/>
</dbReference>
<dbReference type="FunFam" id="3.40.50.1100:FF:000031">
    <property type="entry name" value="L-serine dehydratase/L-threonine deaminase"/>
    <property type="match status" value="1"/>
</dbReference>
<organism evidence="13 14">
    <name type="scientific">Pleurodeles waltl</name>
    <name type="common">Iberian ribbed newt</name>
    <dbReference type="NCBI Taxonomy" id="8319"/>
    <lineage>
        <taxon>Eukaryota</taxon>
        <taxon>Metazoa</taxon>
        <taxon>Chordata</taxon>
        <taxon>Craniata</taxon>
        <taxon>Vertebrata</taxon>
        <taxon>Euteleostomi</taxon>
        <taxon>Amphibia</taxon>
        <taxon>Batrachia</taxon>
        <taxon>Caudata</taxon>
        <taxon>Salamandroidea</taxon>
        <taxon>Salamandridae</taxon>
        <taxon>Pleurodelinae</taxon>
        <taxon>Pleurodeles</taxon>
    </lineage>
</organism>
<evidence type="ECO:0000256" key="9">
    <source>
        <dbReference type="ARBA" id="ARBA00041766"/>
    </source>
</evidence>
<dbReference type="GO" id="GO:0030170">
    <property type="term" value="F:pyridoxal phosphate binding"/>
    <property type="evidence" value="ECO:0007669"/>
    <property type="project" value="InterPro"/>
</dbReference>
<name>A0AAV7LLB2_PLEWA</name>
<evidence type="ECO:0000256" key="7">
    <source>
        <dbReference type="ARBA" id="ARBA00023098"/>
    </source>
</evidence>
<dbReference type="CDD" id="cd06448">
    <property type="entry name" value="L-Ser-dehyd"/>
    <property type="match status" value="1"/>
</dbReference>
<evidence type="ECO:0000256" key="5">
    <source>
        <dbReference type="ARBA" id="ARBA00012096"/>
    </source>
</evidence>
<comment type="similarity">
    <text evidence="3">Belongs to the serine/threonine dehydratase family.</text>
</comment>
<dbReference type="EC" id="4.3.1.19" evidence="5"/>
<evidence type="ECO:0000256" key="2">
    <source>
        <dbReference type="ARBA" id="ARBA00001933"/>
    </source>
</evidence>
<sequence length="342" mass="36242">MQCFPQCVLQPQVLPGQSTHIMGDNAFHLNTPLLESKAMSSLAGTKVFMKLDNVQPVGSFKIRGIGHLCQKYVEQGCGHFICSSGGNAGIAVAYAAEKLGVPASILVPGSTPDVVVQKLKGYGCDVEVFGKVWDDANERALELAKSEGWVYVSPFDHPLIWEGHSSIIKELKTSMPCKPGAIILSVGGGGLLVGVVEGLQEVGWADVPVIAMETKGADCLNACLKAGKKVTLPDITSVATCLGAKSPAERALQCARECPVISEVVDDREAVEAMEKFLDDERILVEPACGASLAAIYSGLIQRLQSEGRLTTNLAPIVVIVCGGSSINLAQLKALKIRLEME</sequence>
<dbReference type="AlphaFoldDB" id="A0AAV7LLB2"/>
<keyword evidence="14" id="KW-1185">Reference proteome</keyword>
<comment type="catalytic activity">
    <reaction evidence="1">
        <text>L-threonine = 2-oxobutanoate + NH4(+)</text>
        <dbReference type="Rhea" id="RHEA:22108"/>
        <dbReference type="ChEBI" id="CHEBI:16763"/>
        <dbReference type="ChEBI" id="CHEBI:28938"/>
        <dbReference type="ChEBI" id="CHEBI:57926"/>
        <dbReference type="EC" id="4.3.1.19"/>
    </reaction>
</comment>
<dbReference type="Gene3D" id="3.40.50.1100">
    <property type="match status" value="2"/>
</dbReference>
<dbReference type="GO" id="GO:0009097">
    <property type="term" value="P:isoleucine biosynthetic process"/>
    <property type="evidence" value="ECO:0007669"/>
    <property type="project" value="TreeGrafter"/>
</dbReference>
<dbReference type="PROSITE" id="PS00165">
    <property type="entry name" value="DEHYDRATASE_SER_THR"/>
    <property type="match status" value="1"/>
</dbReference>
<keyword evidence="6" id="KW-0663">Pyridoxal phosphate</keyword>
<feature type="domain" description="Tryptophan synthase beta chain-like PALP" evidence="12">
    <location>
        <begin position="29"/>
        <end position="323"/>
    </location>
</feature>